<proteinExistence type="predicted"/>
<dbReference type="AlphaFoldDB" id="A0A811V7H2"/>
<dbReference type="Proteomes" id="UP000606786">
    <property type="component" value="Unassembled WGS sequence"/>
</dbReference>
<keyword evidence="1" id="KW-1133">Transmembrane helix</keyword>
<accession>A0A811V7H2</accession>
<evidence type="ECO:0000313" key="2">
    <source>
        <dbReference type="EMBL" id="CAD7012118.1"/>
    </source>
</evidence>
<evidence type="ECO:0000256" key="1">
    <source>
        <dbReference type="SAM" id="Phobius"/>
    </source>
</evidence>
<comment type="caution">
    <text evidence="2">The sequence shown here is derived from an EMBL/GenBank/DDBJ whole genome shotgun (WGS) entry which is preliminary data.</text>
</comment>
<gene>
    <name evidence="2" type="ORF">CCAP1982_LOCUS20217</name>
</gene>
<feature type="transmembrane region" description="Helical" evidence="1">
    <location>
        <begin position="6"/>
        <end position="23"/>
    </location>
</feature>
<keyword evidence="1" id="KW-0472">Membrane</keyword>
<protein>
    <submittedName>
        <fullName evidence="2">(Mediterranean fruit fly) hypothetical protein</fullName>
    </submittedName>
</protein>
<reference evidence="2" key="1">
    <citation type="submission" date="2020-11" db="EMBL/GenBank/DDBJ databases">
        <authorList>
            <person name="Whitehead M."/>
        </authorList>
    </citation>
    <scope>NUCLEOTIDE SEQUENCE</scope>
    <source>
        <strain evidence="2">EGII</strain>
    </source>
</reference>
<keyword evidence="1" id="KW-0812">Transmembrane</keyword>
<sequence length="130" mass="14715">MQPPIAITEVINVVFLLLVQWCFSASPKRASYIGHVFHYQQNKKKKKKSNNKITKRHCHYCCCCLLVRVCDSSVVNNIACSLIGALLLFIHCQLQRSSGTGRLGKFQSQLILENKFEGNHWSNCKALSSC</sequence>
<keyword evidence="3" id="KW-1185">Reference proteome</keyword>
<organism evidence="2 3">
    <name type="scientific">Ceratitis capitata</name>
    <name type="common">Mediterranean fruit fly</name>
    <name type="synonym">Tephritis capitata</name>
    <dbReference type="NCBI Taxonomy" id="7213"/>
    <lineage>
        <taxon>Eukaryota</taxon>
        <taxon>Metazoa</taxon>
        <taxon>Ecdysozoa</taxon>
        <taxon>Arthropoda</taxon>
        <taxon>Hexapoda</taxon>
        <taxon>Insecta</taxon>
        <taxon>Pterygota</taxon>
        <taxon>Neoptera</taxon>
        <taxon>Endopterygota</taxon>
        <taxon>Diptera</taxon>
        <taxon>Brachycera</taxon>
        <taxon>Muscomorpha</taxon>
        <taxon>Tephritoidea</taxon>
        <taxon>Tephritidae</taxon>
        <taxon>Ceratitis</taxon>
        <taxon>Ceratitis</taxon>
    </lineage>
</organism>
<evidence type="ECO:0000313" key="3">
    <source>
        <dbReference type="Proteomes" id="UP000606786"/>
    </source>
</evidence>
<name>A0A811V7H2_CERCA</name>
<dbReference type="EMBL" id="CAJHJT010000056">
    <property type="protein sequence ID" value="CAD7012118.1"/>
    <property type="molecule type" value="Genomic_DNA"/>
</dbReference>